<proteinExistence type="predicted"/>
<accession>A0A7C9CXQ7</accession>
<name>A0A7C9CXQ7_OPUST</name>
<reference evidence="1" key="2">
    <citation type="submission" date="2020-07" db="EMBL/GenBank/DDBJ databases">
        <authorList>
            <person name="Vera ALvarez R."/>
            <person name="Arias-Moreno D.M."/>
            <person name="Jimenez-Jacinto V."/>
            <person name="Jimenez-Bremont J.F."/>
            <person name="Swaminathan K."/>
            <person name="Moose S.P."/>
            <person name="Guerrero-Gonzalez M.L."/>
            <person name="Marino-Ramirez L."/>
            <person name="Landsman D."/>
            <person name="Rodriguez-Kessler M."/>
            <person name="Delgado-Sanchez P."/>
        </authorList>
    </citation>
    <scope>NUCLEOTIDE SEQUENCE</scope>
    <source>
        <tissue evidence="1">Cladode</tissue>
    </source>
</reference>
<dbReference type="EMBL" id="GISG01057106">
    <property type="protein sequence ID" value="MBA4626563.1"/>
    <property type="molecule type" value="Transcribed_RNA"/>
</dbReference>
<organism evidence="1">
    <name type="scientific">Opuntia streptacantha</name>
    <name type="common">Prickly pear cactus</name>
    <name type="synonym">Opuntia cardona</name>
    <dbReference type="NCBI Taxonomy" id="393608"/>
    <lineage>
        <taxon>Eukaryota</taxon>
        <taxon>Viridiplantae</taxon>
        <taxon>Streptophyta</taxon>
        <taxon>Embryophyta</taxon>
        <taxon>Tracheophyta</taxon>
        <taxon>Spermatophyta</taxon>
        <taxon>Magnoliopsida</taxon>
        <taxon>eudicotyledons</taxon>
        <taxon>Gunneridae</taxon>
        <taxon>Pentapetalae</taxon>
        <taxon>Caryophyllales</taxon>
        <taxon>Cactineae</taxon>
        <taxon>Cactaceae</taxon>
        <taxon>Opuntioideae</taxon>
        <taxon>Opuntia</taxon>
    </lineage>
</organism>
<sequence>MLWVVIAVNYDFTQSIVNMYVSAPFTNKVFQELSEQAKTIPFLTFLNKRLHWKKRTYRKNEPLDKIFRAFIIQQLPNHLRCIARIYLLHITFYVTEHVILVEVVSQIWYKTKTVTDIYQRPCIRKLGFHQEILRLFRIVEIRFPSNTFHFLDLPCLSSSFNVLEMYF</sequence>
<evidence type="ECO:0000313" key="1">
    <source>
        <dbReference type="EMBL" id="MBA4626563.1"/>
    </source>
</evidence>
<dbReference type="AlphaFoldDB" id="A0A7C9CXQ7"/>
<protein>
    <submittedName>
        <fullName evidence="1">Uncharacterized protein</fullName>
    </submittedName>
</protein>
<reference evidence="1" key="1">
    <citation type="journal article" date="2013" name="J. Plant Res.">
        <title>Effect of fungi and light on seed germination of three Opuntia species from semiarid lands of central Mexico.</title>
        <authorList>
            <person name="Delgado-Sanchez P."/>
            <person name="Jimenez-Bremont J.F."/>
            <person name="Guerrero-Gonzalez Mde L."/>
            <person name="Flores J."/>
        </authorList>
    </citation>
    <scope>NUCLEOTIDE SEQUENCE</scope>
    <source>
        <tissue evidence="1">Cladode</tissue>
    </source>
</reference>